<dbReference type="InterPro" id="IPR014016">
    <property type="entry name" value="UvrD-like_ATP-bd"/>
</dbReference>
<dbReference type="InterPro" id="IPR000212">
    <property type="entry name" value="DNA_helicase_UvrD/REP"/>
</dbReference>
<dbReference type="PANTHER" id="PTHR11070:SF2">
    <property type="entry name" value="ATP-DEPENDENT DNA HELICASE SRS2"/>
    <property type="match status" value="1"/>
</dbReference>
<dbReference type="GO" id="GO:0003677">
    <property type="term" value="F:DNA binding"/>
    <property type="evidence" value="ECO:0007669"/>
    <property type="project" value="UniProtKB-KW"/>
</dbReference>
<comment type="similarity">
    <text evidence="1">Belongs to the helicase family. UvrD subfamily.</text>
</comment>
<feature type="domain" description="UvrD-like helicase ATP-binding" evidence="13">
    <location>
        <begin position="101"/>
        <end position="385"/>
    </location>
</feature>
<evidence type="ECO:0000313" key="16">
    <source>
        <dbReference type="Proteomes" id="UP000539265"/>
    </source>
</evidence>
<evidence type="ECO:0000256" key="8">
    <source>
        <dbReference type="ARBA" id="ARBA00034617"/>
    </source>
</evidence>
<dbReference type="SUPFAM" id="SSF52540">
    <property type="entry name" value="P-loop containing nucleoside triphosphate hydrolases"/>
    <property type="match status" value="1"/>
</dbReference>
<dbReference type="GO" id="GO:0043138">
    <property type="term" value="F:3'-5' DNA helicase activity"/>
    <property type="evidence" value="ECO:0007669"/>
    <property type="project" value="UniProtKB-EC"/>
</dbReference>
<evidence type="ECO:0000256" key="12">
    <source>
        <dbReference type="PROSITE-ProRule" id="PRU00560"/>
    </source>
</evidence>
<dbReference type="Gene3D" id="1.10.486.10">
    <property type="entry name" value="PCRA, domain 4"/>
    <property type="match status" value="1"/>
</dbReference>
<accession>A0A839SDZ6</accession>
<sequence length="851" mass="96647">MILLYSFFFKSPSNLQKKLVYQAHSSVPGGSGGFLLVHSPWTMAKIQILICHGISTMNLSIFRSSKLPDFPDFPDFSSSYFRRKSLISPYRKEEKDLDYLQGLNPEQQRAVQQLKGPVMIIAGAGSGKTRVITYRVAHLIRSGVDSFNILVLTFTNKAAKEMRERINQLVGPEAKNIWMGTFHSVFAKILRVEADKIGYPSNFTIYDTDDSKSVLRAILKEMNLDDKLYNPNFVHNRISAAKNNLIGWQEYQKNEQIQADDFSSGRGLIGVIYQNYAQRCYRAGAMDFDDLLFKTNELLKLHPEVLNKYQHKFKYLMVDEYQDTNFSQYLIVKKLAAVNENICVVGDDAQSIYAFRGANIQNILNFEKDYPDLKVFKLEQNYRSTQNIVNVANSIISNNKEQLKKNVFSEKETGEKIKVMRAFSDNEEGKLVAEDIMFQRTTKGLAWRDFAILYRTNAQSRSMEEALRKQGTPYKIYGGLSFYQRKEIKDLIGYFRLTFNPADEEALKRVINYPRRGIGDTTVDRIILSAGQNNITAWEVLLDPSKYLDGRTSAAVGNFSTMIQSFQVITKNLSAYEAALHIAQHSGLLKDLYEDKSVEGLNRYENIQELLNGIKEFSEREDIEEKGLDVFMQDVALLTNDDKDKNADADTVSLMTIHSSKGLEFPHVYVVGLEENLFPSQMSLNSRSDLEEERRLFYVASTRAESKLTMSYATSRFKFGTLISCEPSRFLDEIDAQYLELDFTAKPASSGNPFFDDDRAAWGKGADTFSKPKAAVVKTTSILAKAHVPSAGFAPSDTSNLQVGMEVEHERFGFGKVISLEGNKPDIKATIFFKEIGQKQLLLKFAKLRIL</sequence>
<keyword evidence="2 12" id="KW-0547">Nucleotide-binding</keyword>
<feature type="domain" description="UvrD-like helicase C-terminal" evidence="14">
    <location>
        <begin position="386"/>
        <end position="662"/>
    </location>
</feature>
<evidence type="ECO:0000256" key="2">
    <source>
        <dbReference type="ARBA" id="ARBA00022741"/>
    </source>
</evidence>
<dbReference type="PROSITE" id="PS51198">
    <property type="entry name" value="UVRD_HELICASE_ATP_BIND"/>
    <property type="match status" value="1"/>
</dbReference>
<keyword evidence="7" id="KW-0413">Isomerase</keyword>
<dbReference type="Pfam" id="PF00580">
    <property type="entry name" value="UvrD-helicase"/>
    <property type="match status" value="1"/>
</dbReference>
<organism evidence="15 16">
    <name type="scientific">Mucilaginibacter gotjawali</name>
    <dbReference type="NCBI Taxonomy" id="1550579"/>
    <lineage>
        <taxon>Bacteria</taxon>
        <taxon>Pseudomonadati</taxon>
        <taxon>Bacteroidota</taxon>
        <taxon>Sphingobacteriia</taxon>
        <taxon>Sphingobacteriales</taxon>
        <taxon>Sphingobacteriaceae</taxon>
        <taxon>Mucilaginibacter</taxon>
    </lineage>
</organism>
<dbReference type="EC" id="5.6.2.4" evidence="9"/>
<comment type="catalytic activity">
    <reaction evidence="8">
        <text>Couples ATP hydrolysis with the unwinding of duplex DNA by translocating in the 3'-5' direction.</text>
        <dbReference type="EC" id="5.6.2.4"/>
    </reaction>
</comment>
<evidence type="ECO:0000256" key="7">
    <source>
        <dbReference type="ARBA" id="ARBA00023235"/>
    </source>
</evidence>
<reference evidence="15" key="1">
    <citation type="submission" date="2020-08" db="EMBL/GenBank/DDBJ databases">
        <title>Genomic Encyclopedia of Type Strains, Phase III (KMG-III): the genomes of soil and plant-associated and newly described type strains.</title>
        <authorList>
            <person name="Whitman W."/>
        </authorList>
    </citation>
    <scope>NUCLEOTIDE SEQUENCE [LARGE SCALE GENOMIC DNA]</scope>
    <source>
        <strain evidence="15">CECT 8628</strain>
    </source>
</reference>
<keyword evidence="6" id="KW-0238">DNA-binding</keyword>
<gene>
    <name evidence="15" type="ORF">FHS11_002874</name>
</gene>
<keyword evidence="5 12" id="KW-0067">ATP-binding</keyword>
<dbReference type="PANTHER" id="PTHR11070">
    <property type="entry name" value="UVRD / RECB / PCRA DNA HELICASE FAMILY MEMBER"/>
    <property type="match status" value="1"/>
</dbReference>
<evidence type="ECO:0000256" key="9">
    <source>
        <dbReference type="ARBA" id="ARBA00034808"/>
    </source>
</evidence>
<evidence type="ECO:0000256" key="6">
    <source>
        <dbReference type="ARBA" id="ARBA00023125"/>
    </source>
</evidence>
<comment type="caution">
    <text evidence="15">The sequence shown here is derived from an EMBL/GenBank/DDBJ whole genome shotgun (WGS) entry which is preliminary data.</text>
</comment>
<keyword evidence="16" id="KW-1185">Reference proteome</keyword>
<evidence type="ECO:0000256" key="3">
    <source>
        <dbReference type="ARBA" id="ARBA00022801"/>
    </source>
</evidence>
<evidence type="ECO:0000313" key="15">
    <source>
        <dbReference type="EMBL" id="MBB3056451.1"/>
    </source>
</evidence>
<protein>
    <recommendedName>
        <fullName evidence="9">DNA 3'-5' helicase</fullName>
        <ecNumber evidence="9">5.6.2.4</ecNumber>
    </recommendedName>
    <alternativeName>
        <fullName evidence="10">DNA 3'-5' helicase II</fullName>
    </alternativeName>
</protein>
<dbReference type="AlphaFoldDB" id="A0A839SDZ6"/>
<evidence type="ECO:0000256" key="5">
    <source>
        <dbReference type="ARBA" id="ARBA00022840"/>
    </source>
</evidence>
<dbReference type="CDD" id="cd18807">
    <property type="entry name" value="SF1_C_UvrD"/>
    <property type="match status" value="1"/>
</dbReference>
<dbReference type="GO" id="GO:0033202">
    <property type="term" value="C:DNA helicase complex"/>
    <property type="evidence" value="ECO:0007669"/>
    <property type="project" value="TreeGrafter"/>
</dbReference>
<dbReference type="PROSITE" id="PS51217">
    <property type="entry name" value="UVRD_HELICASE_CTER"/>
    <property type="match status" value="1"/>
</dbReference>
<name>A0A839SDZ6_9SPHI</name>
<evidence type="ECO:0000256" key="4">
    <source>
        <dbReference type="ARBA" id="ARBA00022806"/>
    </source>
</evidence>
<dbReference type="EMBL" id="JACHWX010000007">
    <property type="protein sequence ID" value="MBB3056451.1"/>
    <property type="molecule type" value="Genomic_DNA"/>
</dbReference>
<keyword evidence="4 12" id="KW-0347">Helicase</keyword>
<evidence type="ECO:0000259" key="14">
    <source>
        <dbReference type="PROSITE" id="PS51217"/>
    </source>
</evidence>
<dbReference type="CDD" id="cd17932">
    <property type="entry name" value="DEXQc_UvrD"/>
    <property type="match status" value="1"/>
</dbReference>
<evidence type="ECO:0000259" key="13">
    <source>
        <dbReference type="PROSITE" id="PS51198"/>
    </source>
</evidence>
<dbReference type="InterPro" id="IPR013986">
    <property type="entry name" value="DExx_box_DNA_helicase_dom_sf"/>
</dbReference>
<dbReference type="InterPro" id="IPR014017">
    <property type="entry name" value="DNA_helicase_UvrD-like_C"/>
</dbReference>
<evidence type="ECO:0000256" key="11">
    <source>
        <dbReference type="ARBA" id="ARBA00048988"/>
    </source>
</evidence>
<feature type="binding site" evidence="12">
    <location>
        <begin position="122"/>
        <end position="129"/>
    </location>
    <ligand>
        <name>ATP</name>
        <dbReference type="ChEBI" id="CHEBI:30616"/>
    </ligand>
</feature>
<dbReference type="GO" id="GO:0016787">
    <property type="term" value="F:hydrolase activity"/>
    <property type="evidence" value="ECO:0007669"/>
    <property type="project" value="UniProtKB-UniRule"/>
</dbReference>
<dbReference type="GO" id="GO:0005829">
    <property type="term" value="C:cytosol"/>
    <property type="evidence" value="ECO:0007669"/>
    <property type="project" value="TreeGrafter"/>
</dbReference>
<evidence type="ECO:0000256" key="1">
    <source>
        <dbReference type="ARBA" id="ARBA00009922"/>
    </source>
</evidence>
<dbReference type="InterPro" id="IPR027417">
    <property type="entry name" value="P-loop_NTPase"/>
</dbReference>
<keyword evidence="3 12" id="KW-0378">Hydrolase</keyword>
<dbReference type="GO" id="GO:0000725">
    <property type="term" value="P:recombinational repair"/>
    <property type="evidence" value="ECO:0007669"/>
    <property type="project" value="TreeGrafter"/>
</dbReference>
<proteinExistence type="inferred from homology"/>
<dbReference type="Gene3D" id="1.10.10.160">
    <property type="match status" value="1"/>
</dbReference>
<dbReference type="Pfam" id="PF21196">
    <property type="entry name" value="PcrA_UvrD_tudor"/>
    <property type="match status" value="1"/>
</dbReference>
<dbReference type="Proteomes" id="UP000539265">
    <property type="component" value="Unassembled WGS sequence"/>
</dbReference>
<evidence type="ECO:0000256" key="10">
    <source>
        <dbReference type="ARBA" id="ARBA00034923"/>
    </source>
</evidence>
<dbReference type="Gene3D" id="3.40.50.300">
    <property type="entry name" value="P-loop containing nucleotide triphosphate hydrolases"/>
    <property type="match status" value="2"/>
</dbReference>
<comment type="catalytic activity">
    <reaction evidence="11">
        <text>ATP + H2O = ADP + phosphate + H(+)</text>
        <dbReference type="Rhea" id="RHEA:13065"/>
        <dbReference type="ChEBI" id="CHEBI:15377"/>
        <dbReference type="ChEBI" id="CHEBI:15378"/>
        <dbReference type="ChEBI" id="CHEBI:30616"/>
        <dbReference type="ChEBI" id="CHEBI:43474"/>
        <dbReference type="ChEBI" id="CHEBI:456216"/>
        <dbReference type="EC" id="5.6.2.4"/>
    </reaction>
</comment>
<dbReference type="Pfam" id="PF13361">
    <property type="entry name" value="UvrD_C"/>
    <property type="match status" value="1"/>
</dbReference>
<dbReference type="GO" id="GO:0005524">
    <property type="term" value="F:ATP binding"/>
    <property type="evidence" value="ECO:0007669"/>
    <property type="project" value="UniProtKB-UniRule"/>
</dbReference>